<keyword evidence="3" id="KW-1185">Reference proteome</keyword>
<dbReference type="InterPro" id="IPR009061">
    <property type="entry name" value="DNA-bd_dom_put_sf"/>
</dbReference>
<dbReference type="InterPro" id="IPR041657">
    <property type="entry name" value="HTH_17"/>
</dbReference>
<organism evidence="2 3">
    <name type="scientific">Litoribacillus peritrichatus</name>
    <dbReference type="NCBI Taxonomy" id="718191"/>
    <lineage>
        <taxon>Bacteria</taxon>
        <taxon>Pseudomonadati</taxon>
        <taxon>Pseudomonadota</taxon>
        <taxon>Gammaproteobacteria</taxon>
        <taxon>Oceanospirillales</taxon>
        <taxon>Oceanospirillaceae</taxon>
        <taxon>Litoribacillus</taxon>
    </lineage>
</organism>
<proteinExistence type="predicted"/>
<protein>
    <recommendedName>
        <fullName evidence="1">Helix-turn-helix domain-containing protein</fullName>
    </recommendedName>
</protein>
<name>A0ABP7N6E6_9GAMM</name>
<feature type="domain" description="Helix-turn-helix" evidence="1">
    <location>
        <begin position="81"/>
        <end position="127"/>
    </location>
</feature>
<reference evidence="3" key="1">
    <citation type="journal article" date="2019" name="Int. J. Syst. Evol. Microbiol.">
        <title>The Global Catalogue of Microorganisms (GCM) 10K type strain sequencing project: providing services to taxonomists for standard genome sequencing and annotation.</title>
        <authorList>
            <consortium name="The Broad Institute Genomics Platform"/>
            <consortium name="The Broad Institute Genome Sequencing Center for Infectious Disease"/>
            <person name="Wu L."/>
            <person name="Ma J."/>
        </authorList>
    </citation>
    <scope>NUCLEOTIDE SEQUENCE [LARGE SCALE GENOMIC DNA]</scope>
    <source>
        <strain evidence="3">JCM 17551</strain>
    </source>
</reference>
<evidence type="ECO:0000313" key="2">
    <source>
        <dbReference type="EMBL" id="GAA3937890.1"/>
    </source>
</evidence>
<accession>A0ABP7N6E6</accession>
<dbReference type="SUPFAM" id="SSF46955">
    <property type="entry name" value="Putative DNA-binding domain"/>
    <property type="match status" value="1"/>
</dbReference>
<dbReference type="Pfam" id="PF12728">
    <property type="entry name" value="HTH_17"/>
    <property type="match status" value="1"/>
</dbReference>
<sequence>MQQLQDHLPSAEESALAKICSRELSAILESGVDTQTLLITDPSSEQHQVQVPSSALRLLVDVLTELGEGNTVKLIPVHAELTTQEAADMLNVSRPTFIKLLDEDTIPYTRTGNRRKVKFADVKAYKDNLEQQRLTTLEELSELDQDLGLGY</sequence>
<dbReference type="EMBL" id="BAABBN010000012">
    <property type="protein sequence ID" value="GAA3937890.1"/>
    <property type="molecule type" value="Genomic_DNA"/>
</dbReference>
<dbReference type="NCBIfam" id="TIGR01764">
    <property type="entry name" value="excise"/>
    <property type="match status" value="1"/>
</dbReference>
<dbReference type="Proteomes" id="UP001501565">
    <property type="component" value="Unassembled WGS sequence"/>
</dbReference>
<dbReference type="InterPro" id="IPR010093">
    <property type="entry name" value="SinI_DNA-bd"/>
</dbReference>
<dbReference type="RefSeq" id="WP_344800176.1">
    <property type="nucleotide sequence ID" value="NZ_BAABBN010000012.1"/>
</dbReference>
<evidence type="ECO:0000259" key="1">
    <source>
        <dbReference type="Pfam" id="PF12728"/>
    </source>
</evidence>
<comment type="caution">
    <text evidence="2">The sequence shown here is derived from an EMBL/GenBank/DDBJ whole genome shotgun (WGS) entry which is preliminary data.</text>
</comment>
<gene>
    <name evidence="2" type="ORF">GCM10022277_37750</name>
</gene>
<evidence type="ECO:0000313" key="3">
    <source>
        <dbReference type="Proteomes" id="UP001501565"/>
    </source>
</evidence>